<keyword evidence="1" id="KW-1133">Transmembrane helix</keyword>
<dbReference type="AlphaFoldDB" id="A0A6J6KQC8"/>
<feature type="transmembrane region" description="Helical" evidence="1">
    <location>
        <begin position="67"/>
        <end position="84"/>
    </location>
</feature>
<accession>A0A6J6KQC8</accession>
<dbReference type="NCBIfam" id="NF046000">
    <property type="entry name" value="MAG1210_fam"/>
    <property type="match status" value="1"/>
</dbReference>
<evidence type="ECO:0000313" key="2">
    <source>
        <dbReference type="EMBL" id="CAB4651168.1"/>
    </source>
</evidence>
<reference evidence="2" key="1">
    <citation type="submission" date="2020-05" db="EMBL/GenBank/DDBJ databases">
        <authorList>
            <person name="Chiriac C."/>
            <person name="Salcher M."/>
            <person name="Ghai R."/>
            <person name="Kavagutti S V."/>
        </authorList>
    </citation>
    <scope>NUCLEOTIDE SEQUENCE</scope>
</reference>
<evidence type="ECO:0000256" key="1">
    <source>
        <dbReference type="SAM" id="Phobius"/>
    </source>
</evidence>
<sequence length="581" mass="65551">MPEFDEPIEDYASFFKDEHARNVTEYFEDLVRSSGVDEQLNIETMTELRSLQQNVSASSKSRGWWKAGRITAIIAAVGLVALAITMQSFYYLAIIPAIAFIVLVFIKINPEISSLNEKVAELEKFRDAKSNEAWVQMEPLNDLYRWDTAAKLFMKTFPLMTLDGFFSSDRLIDLTNNYDLSPSFNDGRSVFVTQSGAFKDNPFVIARYKEHWMGSKTYVGSIVIQWVESVRDANGNWVNITKTQTLTASVVKPFPEYNVRSTIIYGHEIAPNLSFSRNPSNLSGLEDGFFNNRRKESAIKKVEKKARKDIKTGSGELTVMSNKEFEALFNATDRDHEVEFRLLFTPLAQQEMVKLLNDKSVGFGDNFSFDKQGMVNFVEPGHLANIEFDGNPHRFKSQELAAARAFFNDFHNQYFKALYFGFAPLWTIPMYREKRTMSLRSEKSHDSSFWEHEAMANAIGQDNFRHPESVTENILKTRASGNGTTKNVTVTAHGYEGIPRTDIIPMLGGDGNMHPVPVHWVQYISVSQDTTMVVGAVTNNVHGDDSDDEGLDKGWKGAMNQYGISPENVVVNGALAAALLR</sequence>
<gene>
    <name evidence="2" type="ORF">UFOPK2243_00505</name>
</gene>
<proteinExistence type="predicted"/>
<keyword evidence="1" id="KW-0812">Transmembrane</keyword>
<name>A0A6J6KQC8_9ZZZZ</name>
<organism evidence="2">
    <name type="scientific">freshwater metagenome</name>
    <dbReference type="NCBI Taxonomy" id="449393"/>
    <lineage>
        <taxon>unclassified sequences</taxon>
        <taxon>metagenomes</taxon>
        <taxon>ecological metagenomes</taxon>
    </lineage>
</organism>
<keyword evidence="1" id="KW-0472">Membrane</keyword>
<feature type="transmembrane region" description="Helical" evidence="1">
    <location>
        <begin position="90"/>
        <end position="108"/>
    </location>
</feature>
<protein>
    <submittedName>
        <fullName evidence="2">Unannotated protein</fullName>
    </submittedName>
</protein>
<dbReference type="EMBL" id="CAEZWL010000008">
    <property type="protein sequence ID" value="CAB4651168.1"/>
    <property type="molecule type" value="Genomic_DNA"/>
</dbReference>